<dbReference type="SUPFAM" id="SSF52821">
    <property type="entry name" value="Rhodanese/Cell cycle control phosphatase"/>
    <property type="match status" value="1"/>
</dbReference>
<reference evidence="2" key="1">
    <citation type="submission" date="2021-01" db="EMBL/GenBank/DDBJ databases">
        <authorList>
            <person name="Corre E."/>
            <person name="Pelletier E."/>
            <person name="Niang G."/>
            <person name="Scheremetjew M."/>
            <person name="Finn R."/>
            <person name="Kale V."/>
            <person name="Holt S."/>
            <person name="Cochrane G."/>
            <person name="Meng A."/>
            <person name="Brown T."/>
            <person name="Cohen L."/>
        </authorList>
    </citation>
    <scope>NUCLEOTIDE SEQUENCE</scope>
    <source>
        <strain evidence="2">CCMP1320</strain>
    </source>
</reference>
<dbReference type="PANTHER" id="PTHR10828">
    <property type="entry name" value="M-PHASE INDUCER PHOSPHATASE DUAL SPECIFICITY PHOSPHATASE CDC25"/>
    <property type="match status" value="1"/>
</dbReference>
<dbReference type="GO" id="GO:0005737">
    <property type="term" value="C:cytoplasm"/>
    <property type="evidence" value="ECO:0007669"/>
    <property type="project" value="TreeGrafter"/>
</dbReference>
<evidence type="ECO:0000259" key="1">
    <source>
        <dbReference type="PROSITE" id="PS50206"/>
    </source>
</evidence>
<sequence>MSSEVQFIRPVQLATMLRDPQQQGKTVVLDVREDDYEGGCIRGAIHKPHAENFHDGDAVNKVIDEHLNSPSTERVVVHCMMSQVRGPRSAKALASALEKRGRAGQPAVLVLSGGWESFSAAYRTDPDLIQPL</sequence>
<dbReference type="PANTHER" id="PTHR10828:SF38">
    <property type="entry name" value="ARSENICAL-RESISTANCE PROTEIN 2-RELATED"/>
    <property type="match status" value="1"/>
</dbReference>
<evidence type="ECO:0000313" key="2">
    <source>
        <dbReference type="EMBL" id="CAE0485639.1"/>
    </source>
</evidence>
<accession>A0A7S3VHB3</accession>
<dbReference type="SMART" id="SM00450">
    <property type="entry name" value="RHOD"/>
    <property type="match status" value="1"/>
</dbReference>
<gene>
    <name evidence="2" type="ORF">DTER00134_LOCUS678</name>
</gene>
<dbReference type="GO" id="GO:0005634">
    <property type="term" value="C:nucleus"/>
    <property type="evidence" value="ECO:0007669"/>
    <property type="project" value="TreeGrafter"/>
</dbReference>
<feature type="domain" description="Rhodanese" evidence="1">
    <location>
        <begin position="22"/>
        <end position="127"/>
    </location>
</feature>
<dbReference type="Gene3D" id="3.40.250.10">
    <property type="entry name" value="Rhodanese-like domain"/>
    <property type="match status" value="1"/>
</dbReference>
<dbReference type="InterPro" id="IPR036873">
    <property type="entry name" value="Rhodanese-like_dom_sf"/>
</dbReference>
<protein>
    <recommendedName>
        <fullName evidence="1">Rhodanese domain-containing protein</fullName>
    </recommendedName>
</protein>
<organism evidence="2">
    <name type="scientific">Dunaliella tertiolecta</name>
    <name type="common">Green alga</name>
    <dbReference type="NCBI Taxonomy" id="3047"/>
    <lineage>
        <taxon>Eukaryota</taxon>
        <taxon>Viridiplantae</taxon>
        <taxon>Chlorophyta</taxon>
        <taxon>core chlorophytes</taxon>
        <taxon>Chlorophyceae</taxon>
        <taxon>CS clade</taxon>
        <taxon>Chlamydomonadales</taxon>
        <taxon>Dunaliellaceae</taxon>
        <taxon>Dunaliella</taxon>
    </lineage>
</organism>
<dbReference type="GO" id="GO:0004725">
    <property type="term" value="F:protein tyrosine phosphatase activity"/>
    <property type="evidence" value="ECO:0007669"/>
    <property type="project" value="TreeGrafter"/>
</dbReference>
<dbReference type="AlphaFoldDB" id="A0A7S3VHB3"/>
<name>A0A7S3VHB3_DUNTE</name>
<dbReference type="PROSITE" id="PS50206">
    <property type="entry name" value="RHODANESE_3"/>
    <property type="match status" value="1"/>
</dbReference>
<dbReference type="Pfam" id="PF00581">
    <property type="entry name" value="Rhodanese"/>
    <property type="match status" value="1"/>
</dbReference>
<dbReference type="InterPro" id="IPR001763">
    <property type="entry name" value="Rhodanese-like_dom"/>
</dbReference>
<dbReference type="EMBL" id="HBIP01001613">
    <property type="protein sequence ID" value="CAE0485639.1"/>
    <property type="molecule type" value="Transcribed_RNA"/>
</dbReference>
<proteinExistence type="predicted"/>